<sequence length="119" mass="12934">MCRQHPDPIRHHRRPLQLSAIVLSSTESFQINSKSLLRSSRSFGWRSVVPSRPSLHSSPSAFPSPVTLPWPFSLRLSHYSRCAVPSTRSPPALLPATTSWSAVCLLLGQLSAALGAPGP</sequence>
<dbReference type="EMBL" id="JAQOWY010000013">
    <property type="protein sequence ID" value="KAK1856101.1"/>
    <property type="molecule type" value="Genomic_DNA"/>
</dbReference>
<comment type="caution">
    <text evidence="1">The sequence shown here is derived from an EMBL/GenBank/DDBJ whole genome shotgun (WGS) entry which is preliminary data.</text>
</comment>
<protein>
    <submittedName>
        <fullName evidence="1">Uncharacterized protein</fullName>
    </submittedName>
</protein>
<dbReference type="AlphaFoldDB" id="A0AAD9AX42"/>
<gene>
    <name evidence="1" type="ORF">CCHR01_01315</name>
</gene>
<keyword evidence="2" id="KW-1185">Reference proteome</keyword>
<organism evidence="1 2">
    <name type="scientific">Colletotrichum chrysophilum</name>
    <dbReference type="NCBI Taxonomy" id="1836956"/>
    <lineage>
        <taxon>Eukaryota</taxon>
        <taxon>Fungi</taxon>
        <taxon>Dikarya</taxon>
        <taxon>Ascomycota</taxon>
        <taxon>Pezizomycotina</taxon>
        <taxon>Sordariomycetes</taxon>
        <taxon>Hypocreomycetidae</taxon>
        <taxon>Glomerellales</taxon>
        <taxon>Glomerellaceae</taxon>
        <taxon>Colletotrichum</taxon>
        <taxon>Colletotrichum gloeosporioides species complex</taxon>
    </lineage>
</organism>
<name>A0AAD9AX42_9PEZI</name>
<reference evidence="1" key="1">
    <citation type="submission" date="2023-01" db="EMBL/GenBank/DDBJ databases">
        <title>Colletotrichum chrysophilum M932 genome sequence.</title>
        <authorList>
            <person name="Baroncelli R."/>
        </authorList>
    </citation>
    <scope>NUCLEOTIDE SEQUENCE</scope>
    <source>
        <strain evidence="1">M932</strain>
    </source>
</reference>
<proteinExistence type="predicted"/>
<dbReference type="Proteomes" id="UP001243330">
    <property type="component" value="Unassembled WGS sequence"/>
</dbReference>
<evidence type="ECO:0000313" key="1">
    <source>
        <dbReference type="EMBL" id="KAK1856101.1"/>
    </source>
</evidence>
<evidence type="ECO:0000313" key="2">
    <source>
        <dbReference type="Proteomes" id="UP001243330"/>
    </source>
</evidence>
<accession>A0AAD9AX42</accession>